<dbReference type="Proteomes" id="UP000564536">
    <property type="component" value="Unassembled WGS sequence"/>
</dbReference>
<dbReference type="Pfam" id="PF18449">
    <property type="entry name" value="Endotoxin_C2"/>
    <property type="match status" value="5"/>
</dbReference>
<feature type="domain" description="Pesticidal crystal protein Cry1Aa" evidence="2">
    <location>
        <begin position="630"/>
        <end position="693"/>
    </location>
</feature>
<feature type="domain" description="Pesticidal crystal protein Cry1Aa" evidence="2">
    <location>
        <begin position="556"/>
        <end position="619"/>
    </location>
</feature>
<feature type="coiled-coil region" evidence="1">
    <location>
        <begin position="529"/>
        <end position="556"/>
    </location>
</feature>
<comment type="caution">
    <text evidence="3">The sequence shown here is derived from an EMBL/GenBank/DDBJ whole genome shotgun (WGS) entry which is preliminary data.</text>
</comment>
<accession>A0A841Z8X8</accession>
<feature type="domain" description="Pesticidal crystal protein Cry1Aa" evidence="2">
    <location>
        <begin position="482"/>
        <end position="545"/>
    </location>
</feature>
<organism evidence="3 4">
    <name type="scientific">Listeria weihenstephanensis</name>
    <dbReference type="NCBI Taxonomy" id="1006155"/>
    <lineage>
        <taxon>Bacteria</taxon>
        <taxon>Bacillati</taxon>
        <taxon>Bacillota</taxon>
        <taxon>Bacilli</taxon>
        <taxon>Bacillales</taxon>
        <taxon>Listeriaceae</taxon>
        <taxon>Listeria</taxon>
    </lineage>
</organism>
<dbReference type="Pfam" id="PF20585">
    <property type="entry name" value="Pectate_lyase_5"/>
    <property type="match status" value="1"/>
</dbReference>
<dbReference type="InterPro" id="IPR046776">
    <property type="entry name" value="Pectate_lyase_5"/>
</dbReference>
<dbReference type="InterPro" id="IPR054544">
    <property type="entry name" value="Pest_crys_Cry1Aa_dom-IV"/>
</dbReference>
<evidence type="ECO:0000256" key="1">
    <source>
        <dbReference type="SAM" id="Coils"/>
    </source>
</evidence>
<protein>
    <recommendedName>
        <fullName evidence="2">Pesticidal crystal protein Cry1Aa domain-containing protein</fullName>
    </recommendedName>
</protein>
<sequence length="768" mass="80075">MKKQDLLKKGTSIALVATIIGSQLLATVPYNVFAAESGVGTQAVPTNSVTVSTWAQLEAALKSAAVTDIYLDADITIGATTSITMTTKNIHGNNHILNANNRNLKLTTAGTVASIEDVRITNTDGYGLFWGDAANLEVTYKNVDHTGTRIMYLPAGHFIIDGTVTSSATSHAFQGKDLTIKDNATANINSTGGYSIYLQTKSGSLNVGNNATLKARSYNVSIYGAGDITLINQGNMDLKSDVGQSIILSTGSSMHFQPGSVLKAISGHASQEGLLAADGNIYVEAGATFEVESKGTEASVIAGGMIKLAQGSNFSITNFNSGGSALGAYSKATDVILQSSQGVSTWDRGTVMNPTPTATYPGVFNAQFTLSGYSTSMTQTNLTSNNLNFLTAYKTGPTGKIVGGSFASNEQDVAKTAVDALFTDSTKTGIKTTTDQAAIDAAKDLVNKVSDPTVKADLQKDIDKAQSLLDAKNAAAAAEKAKQDAALKAVNELFNNNTPATDAIKGTTDQAAIDAAKALVNAVTDPTKKAELQKDLNRAQELLDAKNAAAATEKAKQDAALKAVNELFNNNTPATDAIKGTTDQAAIDAAKALVNAVTDPTKKAELQKDLDRAQELLDAKNAAAATEKAKQDAALKAVNELFNNNTPTTDAIKGTTDQAAIDAAKALVNAVTDPTKKAELQKDLNRAQELLDAKNAAAATEKAKQDAALKAVNELFNNNTPATDAIKGTTDQAAIDAAKALVNAVTDPTKKAELQKDLDRAQELLDAK</sequence>
<feature type="domain" description="Pesticidal crystal protein Cry1Aa" evidence="2">
    <location>
        <begin position="410"/>
        <end position="471"/>
    </location>
</feature>
<dbReference type="AlphaFoldDB" id="A0A841Z8X8"/>
<reference evidence="3 4" key="1">
    <citation type="submission" date="2020-03" db="EMBL/GenBank/DDBJ databases">
        <title>Soil Listeria distribution.</title>
        <authorList>
            <person name="Liao J."/>
            <person name="Wiedmann M."/>
        </authorList>
    </citation>
    <scope>NUCLEOTIDE SEQUENCE [LARGE SCALE GENOMIC DNA]</scope>
    <source>
        <strain evidence="3 4">FSL L7-1523</strain>
    </source>
</reference>
<feature type="non-terminal residue" evidence="3">
    <location>
        <position position="768"/>
    </location>
</feature>
<feature type="coiled-coil region" evidence="1">
    <location>
        <begin position="603"/>
        <end position="630"/>
    </location>
</feature>
<feature type="domain" description="Pesticidal crystal protein Cry1Aa" evidence="2">
    <location>
        <begin position="704"/>
        <end position="767"/>
    </location>
</feature>
<feature type="coiled-coil region" evidence="1">
    <location>
        <begin position="677"/>
        <end position="704"/>
    </location>
</feature>
<proteinExistence type="predicted"/>
<keyword evidence="1" id="KW-0175">Coiled coil</keyword>
<name>A0A841Z8X8_9LIST</name>
<dbReference type="RefSeq" id="WP_233448956.1">
    <property type="nucleotide sequence ID" value="NZ_JAARRL010000026.1"/>
</dbReference>
<evidence type="ECO:0000313" key="4">
    <source>
        <dbReference type="Proteomes" id="UP000564536"/>
    </source>
</evidence>
<gene>
    <name evidence="3" type="ORF">HB943_13720</name>
</gene>
<evidence type="ECO:0000259" key="2">
    <source>
        <dbReference type="Pfam" id="PF18449"/>
    </source>
</evidence>
<evidence type="ECO:0000313" key="3">
    <source>
        <dbReference type="EMBL" id="MBC1501660.1"/>
    </source>
</evidence>
<dbReference type="EMBL" id="JAARRL010000026">
    <property type="protein sequence ID" value="MBC1501660.1"/>
    <property type="molecule type" value="Genomic_DNA"/>
</dbReference>